<dbReference type="InterPro" id="IPR013087">
    <property type="entry name" value="Znf_C2H2_type"/>
</dbReference>
<sequence length="268" mass="29834">MRPSARTMWASGYCRRWGGRERGLARMKMLLLGGSGYISAGIVDPVGLGVEGQGRLGLGKLEQDQEYTNAENVTRKRLEVEIQADEDAERTQRRELQAEKEQRIREEVQAVLQKFFCEVCHKQYQNAIELEGHLGSYDHHHKKRLAEMRAMVSGRNKSTRIRREQRQLEKEMAGFNDQLQRARRGREQSGQAAASLAQEEPKAGVDLTSQRSTIQFGFGGKKTGQQPQGISLSGRKGAPAQLNRPGKKALPAPNIAAFGDSSSSEDDG</sequence>
<dbReference type="PROSITE" id="PS00028">
    <property type="entry name" value="ZINC_FINGER_C2H2_1"/>
    <property type="match status" value="1"/>
</dbReference>
<dbReference type="Proteomes" id="UP000708148">
    <property type="component" value="Unassembled WGS sequence"/>
</dbReference>
<evidence type="ECO:0000259" key="2">
    <source>
        <dbReference type="PROSITE" id="PS00028"/>
    </source>
</evidence>
<comment type="caution">
    <text evidence="3">The sequence shown here is derived from an EMBL/GenBank/DDBJ whole genome shotgun (WGS) entry which is preliminary data.</text>
</comment>
<evidence type="ECO:0000256" key="1">
    <source>
        <dbReference type="SAM" id="MobiDB-lite"/>
    </source>
</evidence>
<dbReference type="OrthoDB" id="4822at2759"/>
<organism evidence="3 4">
    <name type="scientific">Ostreobium quekettii</name>
    <dbReference type="NCBI Taxonomy" id="121088"/>
    <lineage>
        <taxon>Eukaryota</taxon>
        <taxon>Viridiplantae</taxon>
        <taxon>Chlorophyta</taxon>
        <taxon>core chlorophytes</taxon>
        <taxon>Ulvophyceae</taxon>
        <taxon>TCBD clade</taxon>
        <taxon>Bryopsidales</taxon>
        <taxon>Ostreobineae</taxon>
        <taxon>Ostreobiaceae</taxon>
        <taxon>Ostreobium</taxon>
    </lineage>
</organism>
<accession>A0A8S1ILT1</accession>
<dbReference type="EMBL" id="CAJHUC010000408">
    <property type="protein sequence ID" value="CAD7695927.1"/>
    <property type="molecule type" value="Genomic_DNA"/>
</dbReference>
<gene>
    <name evidence="3" type="ORF">OSTQU699_LOCUS1288</name>
</gene>
<proteinExistence type="predicted"/>
<keyword evidence="4" id="KW-1185">Reference proteome</keyword>
<reference evidence="3" key="1">
    <citation type="submission" date="2020-12" db="EMBL/GenBank/DDBJ databases">
        <authorList>
            <person name="Iha C."/>
        </authorList>
    </citation>
    <scope>NUCLEOTIDE SEQUENCE</scope>
</reference>
<dbReference type="AlphaFoldDB" id="A0A8S1ILT1"/>
<evidence type="ECO:0000313" key="4">
    <source>
        <dbReference type="Proteomes" id="UP000708148"/>
    </source>
</evidence>
<protein>
    <recommendedName>
        <fullName evidence="2">C2H2-type domain-containing protein</fullName>
    </recommendedName>
</protein>
<name>A0A8S1ILT1_9CHLO</name>
<feature type="domain" description="C2H2-type" evidence="2">
    <location>
        <begin position="117"/>
        <end position="139"/>
    </location>
</feature>
<dbReference type="PANTHER" id="PTHR47251:SF1">
    <property type="entry name" value="FINGER DOMAIN PROTEIN, PUTATIVE (AFU_ORTHOLOGUE AFUA_3G04180)-RELATED"/>
    <property type="match status" value="1"/>
</dbReference>
<evidence type="ECO:0000313" key="3">
    <source>
        <dbReference type="EMBL" id="CAD7695927.1"/>
    </source>
</evidence>
<feature type="region of interest" description="Disordered" evidence="1">
    <location>
        <begin position="180"/>
        <end position="268"/>
    </location>
</feature>
<dbReference type="PANTHER" id="PTHR47251">
    <property type="entry name" value="FINGER DOMAIN PROTEIN, PUTATIVE (AFU_ORTHOLOGUE AFUA_3G04180)-RELATED"/>
    <property type="match status" value="1"/>
</dbReference>